<dbReference type="InterPro" id="IPR036938">
    <property type="entry name" value="PAP2/HPO_sf"/>
</dbReference>
<dbReference type="PANTHER" id="PTHR14969:SF14">
    <property type="entry name" value="SPHINGOSINE-1-PHOSPHATE PHOSPHATASE 2"/>
    <property type="match status" value="1"/>
</dbReference>
<dbReference type="EMBL" id="CH474004">
    <property type="protein sequence ID" value="EDL75469.1"/>
    <property type="molecule type" value="Genomic_DNA"/>
</dbReference>
<accession>A6JW61</accession>
<sequence length="58" mass="6510">MYIGQVAKDILKWPRPSSPPVVKLEKRVIAEYGMPSTHAMAATAISFTLLISTMDRYQ</sequence>
<dbReference type="PANTHER" id="PTHR14969">
    <property type="entry name" value="SPHINGOSINE-1-PHOSPHATE PHOSPHOHYDROLASE"/>
    <property type="match status" value="1"/>
</dbReference>
<feature type="non-terminal residue" evidence="2">
    <location>
        <position position="58"/>
    </location>
</feature>
<dbReference type="AlphaFoldDB" id="A6JW61"/>
<gene>
    <name evidence="2" type="ORF">rCG_24043</name>
</gene>
<evidence type="ECO:0000256" key="1">
    <source>
        <dbReference type="ARBA" id="ARBA00004586"/>
    </source>
</evidence>
<evidence type="ECO:0000313" key="2">
    <source>
        <dbReference type="EMBL" id="EDL75469.1"/>
    </source>
</evidence>
<evidence type="ECO:0000313" key="3">
    <source>
        <dbReference type="Proteomes" id="UP000234681"/>
    </source>
</evidence>
<protein>
    <submittedName>
        <fullName evidence="2">RCG24043</fullName>
    </submittedName>
</protein>
<dbReference type="SUPFAM" id="SSF48317">
    <property type="entry name" value="Acid phosphatase/Vanadium-dependent haloperoxidase"/>
    <property type="match status" value="1"/>
</dbReference>
<dbReference type="GO" id="GO:0005789">
    <property type="term" value="C:endoplasmic reticulum membrane"/>
    <property type="evidence" value="ECO:0007669"/>
    <property type="project" value="UniProtKB-SubCell"/>
</dbReference>
<proteinExistence type="predicted"/>
<reference evidence="3" key="1">
    <citation type="submission" date="2005-09" db="EMBL/GenBank/DDBJ databases">
        <authorList>
            <person name="Mural R.J."/>
            <person name="Li P.W."/>
            <person name="Adams M.D."/>
            <person name="Amanatides P.G."/>
            <person name="Baden-Tillson H."/>
            <person name="Barnstead M."/>
            <person name="Chin S.H."/>
            <person name="Dew I."/>
            <person name="Evans C.A."/>
            <person name="Ferriera S."/>
            <person name="Flanigan M."/>
            <person name="Fosler C."/>
            <person name="Glodek A."/>
            <person name="Gu Z."/>
            <person name="Holt R.A."/>
            <person name="Jennings D."/>
            <person name="Kraft C.L."/>
            <person name="Lu F."/>
            <person name="Nguyen T."/>
            <person name="Nusskern D.R."/>
            <person name="Pfannkoch C.M."/>
            <person name="Sitter C."/>
            <person name="Sutton G.G."/>
            <person name="Venter J.C."/>
            <person name="Wang Z."/>
            <person name="Woodage T."/>
            <person name="Zheng X.H."/>
            <person name="Zhong F."/>
        </authorList>
    </citation>
    <scope>NUCLEOTIDE SEQUENCE [LARGE SCALE GENOMIC DNA]</scope>
    <source>
        <strain>BN</strain>
        <strain evidence="3">Sprague-Dawley</strain>
    </source>
</reference>
<name>A6JW61_RAT</name>
<organism evidence="2 3">
    <name type="scientific">Rattus norvegicus</name>
    <name type="common">Rat</name>
    <dbReference type="NCBI Taxonomy" id="10116"/>
    <lineage>
        <taxon>Eukaryota</taxon>
        <taxon>Metazoa</taxon>
        <taxon>Chordata</taxon>
        <taxon>Craniata</taxon>
        <taxon>Vertebrata</taxon>
        <taxon>Euteleostomi</taxon>
        <taxon>Mammalia</taxon>
        <taxon>Eutheria</taxon>
        <taxon>Euarchontoglires</taxon>
        <taxon>Glires</taxon>
        <taxon>Rodentia</taxon>
        <taxon>Myomorpha</taxon>
        <taxon>Muroidea</taxon>
        <taxon>Muridae</taxon>
        <taxon>Murinae</taxon>
        <taxon>Rattus</taxon>
    </lineage>
</organism>
<comment type="subcellular location">
    <subcellularLocation>
        <location evidence="1">Endoplasmic reticulum membrane</location>
    </subcellularLocation>
</comment>
<dbReference type="Proteomes" id="UP000234681">
    <property type="component" value="Chromosome 9"/>
</dbReference>